<evidence type="ECO:0000313" key="7">
    <source>
        <dbReference type="Proteomes" id="UP001256711"/>
    </source>
</evidence>
<keyword evidence="4" id="KW-0460">Magnesium</keyword>
<keyword evidence="2" id="KW-0479">Metal-binding</keyword>
<dbReference type="InterPro" id="IPR011330">
    <property type="entry name" value="Glyco_hydro/deAcase_b/a-brl"/>
</dbReference>
<evidence type="ECO:0000256" key="4">
    <source>
        <dbReference type="ARBA" id="ARBA00022842"/>
    </source>
</evidence>
<dbReference type="Pfam" id="PF04794">
    <property type="entry name" value="YdjC"/>
    <property type="match status" value="1"/>
</dbReference>
<dbReference type="Gene3D" id="3.20.20.370">
    <property type="entry name" value="Glycoside hydrolase/deacetylase"/>
    <property type="match status" value="1"/>
</dbReference>
<sequence length="250" mass="27306">MRKILMRADDLGYSEAVNYGILKSVQDGLIGSVGLMSSMEAAAHGVKLLQPEKIALGLHFNISIGQPAADPALIPSLVQANGEFKPSSEYRKAKEDFVVLEEIIIEAEAQLARFIELTGQKPAYLDGHAVPSPTLFHGLEVVGKRHGLKYSPLPQKIEDQVTIGQTQVLMHTGSSPEKDGKTCLEELLATPALPGVVDLLVYHPGYLDEYILQHSSLNIRRTAECAMLCHPETRELLAANDVELVTYLDL</sequence>
<dbReference type="PANTHER" id="PTHR31609:SF1">
    <property type="entry name" value="CARBOHYDRATE DEACETYLASE"/>
    <property type="match status" value="1"/>
</dbReference>
<evidence type="ECO:0000256" key="2">
    <source>
        <dbReference type="ARBA" id="ARBA00022723"/>
    </source>
</evidence>
<dbReference type="GO" id="GO:0005975">
    <property type="term" value="P:carbohydrate metabolic process"/>
    <property type="evidence" value="ECO:0007669"/>
    <property type="project" value="InterPro"/>
</dbReference>
<reference evidence="6" key="1">
    <citation type="submission" date="2023-03" db="EMBL/GenBank/DDBJ databases">
        <authorList>
            <person name="Shen W."/>
            <person name="Cai J."/>
        </authorList>
    </citation>
    <scope>NUCLEOTIDE SEQUENCE</scope>
    <source>
        <strain evidence="6">B226-2</strain>
    </source>
</reference>
<dbReference type="EMBL" id="JARQBJ010000001">
    <property type="protein sequence ID" value="MDT2809086.1"/>
    <property type="molecule type" value="Genomic_DNA"/>
</dbReference>
<dbReference type="RefSeq" id="WP_311834847.1">
    <property type="nucleotide sequence ID" value="NZ_JARQBJ010000001.1"/>
</dbReference>
<dbReference type="GO" id="GO:0019213">
    <property type="term" value="F:deacetylase activity"/>
    <property type="evidence" value="ECO:0007669"/>
    <property type="project" value="TreeGrafter"/>
</dbReference>
<proteinExistence type="predicted"/>
<keyword evidence="3" id="KW-0378">Hydrolase</keyword>
<organism evidence="6 7">
    <name type="scientific">Enterococcus asini</name>
    <dbReference type="NCBI Taxonomy" id="57732"/>
    <lineage>
        <taxon>Bacteria</taxon>
        <taxon>Bacillati</taxon>
        <taxon>Bacillota</taxon>
        <taxon>Bacilli</taxon>
        <taxon>Lactobacillales</taxon>
        <taxon>Enterococcaceae</taxon>
        <taxon>Enterococcus</taxon>
    </lineage>
</organism>
<gene>
    <name evidence="6" type="ORF">P7H43_01085</name>
</gene>
<dbReference type="GO" id="GO:0016787">
    <property type="term" value="F:hydrolase activity"/>
    <property type="evidence" value="ECO:0007669"/>
    <property type="project" value="UniProtKB-KW"/>
</dbReference>
<dbReference type="InterPro" id="IPR006879">
    <property type="entry name" value="YdjC-like"/>
</dbReference>
<comment type="caution">
    <text evidence="6">The sequence shown here is derived from an EMBL/GenBank/DDBJ whole genome shotgun (WGS) entry which is preliminary data.</text>
</comment>
<dbReference type="PANTHER" id="PTHR31609">
    <property type="entry name" value="YDJC DEACETYLASE FAMILY MEMBER"/>
    <property type="match status" value="1"/>
</dbReference>
<dbReference type="AlphaFoldDB" id="A0AAW8TUK2"/>
<comment type="cofactor">
    <cofactor evidence="1">
        <name>Mg(2+)</name>
        <dbReference type="ChEBI" id="CHEBI:18420"/>
    </cofactor>
</comment>
<dbReference type="Proteomes" id="UP001256711">
    <property type="component" value="Unassembled WGS sequence"/>
</dbReference>
<evidence type="ECO:0000256" key="5">
    <source>
        <dbReference type="ARBA" id="ARBA00023277"/>
    </source>
</evidence>
<keyword evidence="5" id="KW-0119">Carbohydrate metabolism</keyword>
<accession>A0AAW8TUK2</accession>
<protein>
    <submittedName>
        <fullName evidence="6">ChbG/HpnK family deacetylase</fullName>
    </submittedName>
</protein>
<dbReference type="GO" id="GO:0046872">
    <property type="term" value="F:metal ion binding"/>
    <property type="evidence" value="ECO:0007669"/>
    <property type="project" value="UniProtKB-KW"/>
</dbReference>
<evidence type="ECO:0000313" key="6">
    <source>
        <dbReference type="EMBL" id="MDT2809086.1"/>
    </source>
</evidence>
<name>A0AAW8TUK2_9ENTE</name>
<dbReference type="CDD" id="cd10805">
    <property type="entry name" value="YdjC_like_1"/>
    <property type="match status" value="1"/>
</dbReference>
<evidence type="ECO:0000256" key="3">
    <source>
        <dbReference type="ARBA" id="ARBA00022801"/>
    </source>
</evidence>
<dbReference type="SUPFAM" id="SSF88713">
    <property type="entry name" value="Glycoside hydrolase/deacetylase"/>
    <property type="match status" value="1"/>
</dbReference>
<evidence type="ECO:0000256" key="1">
    <source>
        <dbReference type="ARBA" id="ARBA00001946"/>
    </source>
</evidence>